<dbReference type="EMBL" id="VSSQ01082564">
    <property type="protein sequence ID" value="MPN31146.1"/>
    <property type="molecule type" value="Genomic_DNA"/>
</dbReference>
<sequence length="119" mass="13369">MKRICACGQNLFAIELNEVACFAESRQPDFGGYSSRNIYRERKFASRYLTGVDTDSAANGGNFSFNPVQRGDLRFDADFFKACFQRFNADQLAGDDIGWSRSPGMVPIQIVFIFIIPGF</sequence>
<accession>A0A645GY20</accession>
<gene>
    <name evidence="1" type="ORF">SDC9_178620</name>
</gene>
<protein>
    <submittedName>
        <fullName evidence="1">Uncharacterized protein</fullName>
    </submittedName>
</protein>
<reference evidence="1" key="1">
    <citation type="submission" date="2019-08" db="EMBL/GenBank/DDBJ databases">
        <authorList>
            <person name="Kucharzyk K."/>
            <person name="Murdoch R.W."/>
            <person name="Higgins S."/>
            <person name="Loffler F."/>
        </authorList>
    </citation>
    <scope>NUCLEOTIDE SEQUENCE</scope>
</reference>
<evidence type="ECO:0000313" key="1">
    <source>
        <dbReference type="EMBL" id="MPN31146.1"/>
    </source>
</evidence>
<organism evidence="1">
    <name type="scientific">bioreactor metagenome</name>
    <dbReference type="NCBI Taxonomy" id="1076179"/>
    <lineage>
        <taxon>unclassified sequences</taxon>
        <taxon>metagenomes</taxon>
        <taxon>ecological metagenomes</taxon>
    </lineage>
</organism>
<comment type="caution">
    <text evidence="1">The sequence shown here is derived from an EMBL/GenBank/DDBJ whole genome shotgun (WGS) entry which is preliminary data.</text>
</comment>
<name>A0A645GY20_9ZZZZ</name>
<proteinExistence type="predicted"/>
<dbReference type="AlphaFoldDB" id="A0A645GY20"/>